<reference evidence="2" key="1">
    <citation type="journal article" date="2020" name="Nature">
        <title>Giant virus diversity and host interactions through global metagenomics.</title>
        <authorList>
            <person name="Schulz F."/>
            <person name="Roux S."/>
            <person name="Paez-Espino D."/>
            <person name="Jungbluth S."/>
            <person name="Walsh D.A."/>
            <person name="Denef V.J."/>
            <person name="McMahon K.D."/>
            <person name="Konstantinidis K.T."/>
            <person name="Eloe-Fadrosh E.A."/>
            <person name="Kyrpides N.C."/>
            <person name="Woyke T."/>
        </authorList>
    </citation>
    <scope>NUCLEOTIDE SEQUENCE</scope>
    <source>
        <strain evidence="2">GVMAG-M-3300027833-11</strain>
    </source>
</reference>
<dbReference type="AlphaFoldDB" id="A0A6C0LHC1"/>
<organism evidence="2">
    <name type="scientific">viral metagenome</name>
    <dbReference type="NCBI Taxonomy" id="1070528"/>
    <lineage>
        <taxon>unclassified sequences</taxon>
        <taxon>metagenomes</taxon>
        <taxon>organismal metagenomes</taxon>
    </lineage>
</organism>
<name>A0A6C0LHC1_9ZZZZ</name>
<evidence type="ECO:0000256" key="1">
    <source>
        <dbReference type="SAM" id="MobiDB-lite"/>
    </source>
</evidence>
<proteinExistence type="predicted"/>
<accession>A0A6C0LHC1</accession>
<feature type="compositionally biased region" description="Basic residues" evidence="1">
    <location>
        <begin position="84"/>
        <end position="114"/>
    </location>
</feature>
<feature type="region of interest" description="Disordered" evidence="1">
    <location>
        <begin position="61"/>
        <end position="131"/>
    </location>
</feature>
<protein>
    <submittedName>
        <fullName evidence="2">Uncharacterized protein</fullName>
    </submittedName>
</protein>
<dbReference type="EMBL" id="MN740505">
    <property type="protein sequence ID" value="QHU30339.1"/>
    <property type="molecule type" value="Genomic_DNA"/>
</dbReference>
<sequence length="131" mass="14915">MSTIIEGIAAYKVTDNDNVVDKAYFQMEYDGEDFNMTGVKNNQLVIMSMTNDEIMELLSRKADPRPIEDRLQMDFGKKIVVKPQSKKSRSRSRSRSKKAKSASSKRTRSKRKSSSSKTPPTVTKTPAYKRD</sequence>
<feature type="compositionally biased region" description="Basic and acidic residues" evidence="1">
    <location>
        <begin position="61"/>
        <end position="77"/>
    </location>
</feature>
<evidence type="ECO:0000313" key="2">
    <source>
        <dbReference type="EMBL" id="QHU30339.1"/>
    </source>
</evidence>